<accession>A0ABW5KRE6</accession>
<dbReference type="RefSeq" id="WP_376892325.1">
    <property type="nucleotide sequence ID" value="NZ_JBHULS010000002.1"/>
</dbReference>
<reference evidence="3" key="1">
    <citation type="journal article" date="2019" name="Int. J. Syst. Evol. Microbiol.">
        <title>The Global Catalogue of Microorganisms (GCM) 10K type strain sequencing project: providing services to taxonomists for standard genome sequencing and annotation.</title>
        <authorList>
            <consortium name="The Broad Institute Genomics Platform"/>
            <consortium name="The Broad Institute Genome Sequencing Center for Infectious Disease"/>
            <person name="Wu L."/>
            <person name="Ma J."/>
        </authorList>
    </citation>
    <scope>NUCLEOTIDE SEQUENCE [LARGE SCALE GENOMIC DNA]</scope>
    <source>
        <strain evidence="3">KCTC 42587</strain>
    </source>
</reference>
<dbReference type="EMBL" id="JBHULS010000002">
    <property type="protein sequence ID" value="MFD2551194.1"/>
    <property type="molecule type" value="Genomic_DNA"/>
</dbReference>
<organism evidence="2 3">
    <name type="scientific">Bizionia sediminis</name>
    <dbReference type="NCBI Taxonomy" id="1737064"/>
    <lineage>
        <taxon>Bacteria</taxon>
        <taxon>Pseudomonadati</taxon>
        <taxon>Bacteroidota</taxon>
        <taxon>Flavobacteriia</taxon>
        <taxon>Flavobacteriales</taxon>
        <taxon>Flavobacteriaceae</taxon>
        <taxon>Bizionia</taxon>
    </lineage>
</organism>
<sequence length="215" mass="24622">MLRTVVSNDLFTILLVIGLALIALTKVLYTKRFQEFILVLGNSKYLKIYAKEQKFFNLFDVLLFLNFVFSVTIFGSLCYGYYNQSAQFSRPFLLNLAGLVTAFLIVKLLAERFIGVIFDIDFLIRTHIFQKMSYKNFLGLLIVPINALLLYSVSISQLTIIATCALILLVHIIGLLTTIKAYQNMIKQNIFYFILYLCALEIAPYFILYQIAIGS</sequence>
<proteinExistence type="predicted"/>
<evidence type="ECO:0000313" key="2">
    <source>
        <dbReference type="EMBL" id="MFD2551194.1"/>
    </source>
</evidence>
<feature type="transmembrane region" description="Helical" evidence="1">
    <location>
        <begin position="12"/>
        <end position="29"/>
    </location>
</feature>
<evidence type="ECO:0000256" key="1">
    <source>
        <dbReference type="SAM" id="Phobius"/>
    </source>
</evidence>
<comment type="caution">
    <text evidence="2">The sequence shown here is derived from an EMBL/GenBank/DDBJ whole genome shotgun (WGS) entry which is preliminary data.</text>
</comment>
<protein>
    <submittedName>
        <fullName evidence="2">DUF4271 domain-containing protein</fullName>
    </submittedName>
</protein>
<dbReference type="Proteomes" id="UP001597472">
    <property type="component" value="Unassembled WGS sequence"/>
</dbReference>
<name>A0ABW5KRE6_9FLAO</name>
<feature type="transmembrane region" description="Helical" evidence="1">
    <location>
        <begin position="102"/>
        <end position="124"/>
    </location>
</feature>
<feature type="transmembrane region" description="Helical" evidence="1">
    <location>
        <begin position="191"/>
        <end position="212"/>
    </location>
</feature>
<keyword evidence="1" id="KW-0472">Membrane</keyword>
<keyword evidence="1" id="KW-0812">Transmembrane</keyword>
<feature type="transmembrane region" description="Helical" evidence="1">
    <location>
        <begin position="61"/>
        <end position="82"/>
    </location>
</feature>
<keyword evidence="1" id="KW-1133">Transmembrane helix</keyword>
<keyword evidence="3" id="KW-1185">Reference proteome</keyword>
<dbReference type="Pfam" id="PF14093">
    <property type="entry name" value="DUF4271"/>
    <property type="match status" value="1"/>
</dbReference>
<dbReference type="InterPro" id="IPR025367">
    <property type="entry name" value="DUF4271"/>
</dbReference>
<gene>
    <name evidence="2" type="ORF">ACFSQP_05140</name>
</gene>
<evidence type="ECO:0000313" key="3">
    <source>
        <dbReference type="Proteomes" id="UP001597472"/>
    </source>
</evidence>
<feature type="transmembrane region" description="Helical" evidence="1">
    <location>
        <begin position="136"/>
        <end position="154"/>
    </location>
</feature>
<feature type="transmembrane region" description="Helical" evidence="1">
    <location>
        <begin position="160"/>
        <end position="179"/>
    </location>
</feature>